<feature type="signal peptide" evidence="1">
    <location>
        <begin position="1"/>
        <end position="21"/>
    </location>
</feature>
<gene>
    <name evidence="2" type="ORF">PG991_004553</name>
</gene>
<sequence>MVRSLLWPLAALSLVSSFAGAAPTELTNVTIFTPPSDYTDPRVLYARAVQLPNNDLLATWENYSPEPPPVYFPIYRSTDSGATWAEIARVQDAALGVGLRYQPQLYVLPEPVGDFAAGTLLLAGSAIPTGLSSTMLELYASSDSGLTWEFVSHVAGGGRAVPDNGLTPVWEPFLLAREGRLIYYYSDQRDNATYGQKLVHQTSSDLRVWDDAAAAAPLVDDVAYPTYTDRPGMPTVALLPNGQYIYVYEYGGGPNPTTTDGSYTFPVFYRLSADPEAFGQAEHHPLVTTGGDVPTGSPYVVWTPAGGEDGTIIVSSGCCSEVYMNRALGAEDAWEKVATPAGSSYTRSLMVFQEDPSYVLIAGAGKLPPSTTNSVQISVIKVQ</sequence>
<accession>A0ABR1S6P2</accession>
<evidence type="ECO:0000256" key="1">
    <source>
        <dbReference type="SAM" id="SignalP"/>
    </source>
</evidence>
<evidence type="ECO:0000313" key="2">
    <source>
        <dbReference type="EMBL" id="KAK8027497.1"/>
    </source>
</evidence>
<feature type="chain" id="PRO_5045476710" evidence="1">
    <location>
        <begin position="22"/>
        <end position="383"/>
    </location>
</feature>
<protein>
    <submittedName>
        <fullName evidence="2">BNR/Asp-box repeat protein</fullName>
    </submittedName>
</protein>
<evidence type="ECO:0000313" key="3">
    <source>
        <dbReference type="Proteomes" id="UP001396898"/>
    </source>
</evidence>
<dbReference type="SUPFAM" id="SSF50939">
    <property type="entry name" value="Sialidases"/>
    <property type="match status" value="1"/>
</dbReference>
<dbReference type="Proteomes" id="UP001396898">
    <property type="component" value="Unassembled WGS sequence"/>
</dbReference>
<dbReference type="CDD" id="cd15482">
    <property type="entry name" value="Sialidase_non-viral"/>
    <property type="match status" value="1"/>
</dbReference>
<keyword evidence="1" id="KW-0732">Signal</keyword>
<proteinExistence type="predicted"/>
<dbReference type="EMBL" id="JAQQWI010000007">
    <property type="protein sequence ID" value="KAK8027497.1"/>
    <property type="molecule type" value="Genomic_DNA"/>
</dbReference>
<dbReference type="PANTHER" id="PTHR38792:SF3">
    <property type="entry name" value="BNR_ASP-BOX REPEAT DOMAIN PROTEIN (AFU_ORTHOLOGUE AFUA_7G06430)-RELATED"/>
    <property type="match status" value="1"/>
</dbReference>
<dbReference type="InterPro" id="IPR036278">
    <property type="entry name" value="Sialidase_sf"/>
</dbReference>
<dbReference type="Gene3D" id="2.120.10.10">
    <property type="match status" value="1"/>
</dbReference>
<name>A0ABR1S6P2_9PEZI</name>
<dbReference type="PANTHER" id="PTHR38792">
    <property type="entry name" value="BNR/ASP-BOX REPEAT DOMAIN PROTEIN (AFU_ORTHOLOGUE AFUA_7G06430)-RELATED"/>
    <property type="match status" value="1"/>
</dbReference>
<organism evidence="2 3">
    <name type="scientific">Apiospora marii</name>
    <dbReference type="NCBI Taxonomy" id="335849"/>
    <lineage>
        <taxon>Eukaryota</taxon>
        <taxon>Fungi</taxon>
        <taxon>Dikarya</taxon>
        <taxon>Ascomycota</taxon>
        <taxon>Pezizomycotina</taxon>
        <taxon>Sordariomycetes</taxon>
        <taxon>Xylariomycetidae</taxon>
        <taxon>Amphisphaeriales</taxon>
        <taxon>Apiosporaceae</taxon>
        <taxon>Apiospora</taxon>
    </lineage>
</organism>
<reference evidence="2 3" key="1">
    <citation type="submission" date="2023-01" db="EMBL/GenBank/DDBJ databases">
        <title>Analysis of 21 Apiospora genomes using comparative genomics revels a genus with tremendous synthesis potential of carbohydrate active enzymes and secondary metabolites.</title>
        <authorList>
            <person name="Sorensen T."/>
        </authorList>
    </citation>
    <scope>NUCLEOTIDE SEQUENCE [LARGE SCALE GENOMIC DNA]</scope>
    <source>
        <strain evidence="2 3">CBS 20057</strain>
    </source>
</reference>
<keyword evidence="3" id="KW-1185">Reference proteome</keyword>
<comment type="caution">
    <text evidence="2">The sequence shown here is derived from an EMBL/GenBank/DDBJ whole genome shotgun (WGS) entry which is preliminary data.</text>
</comment>